<dbReference type="InterPro" id="IPR005840">
    <property type="entry name" value="Ribosomal_uS12_MeSTrfase_RimO"/>
</dbReference>
<evidence type="ECO:0000256" key="2">
    <source>
        <dbReference type="ARBA" id="ARBA00022490"/>
    </source>
</evidence>
<feature type="binding site" evidence="8">
    <location>
        <position position="194"/>
    </location>
    <ligand>
        <name>[4Fe-4S] cluster</name>
        <dbReference type="ChEBI" id="CHEBI:49883"/>
        <label>2</label>
        <note>4Fe-4S-S-AdoMet</note>
    </ligand>
</feature>
<dbReference type="GO" id="GO:0006400">
    <property type="term" value="P:tRNA modification"/>
    <property type="evidence" value="ECO:0007669"/>
    <property type="project" value="InterPro"/>
</dbReference>
<dbReference type="GO" id="GO:0103039">
    <property type="term" value="F:protein methylthiotransferase activity"/>
    <property type="evidence" value="ECO:0007669"/>
    <property type="project" value="UniProtKB-EC"/>
</dbReference>
<reference evidence="13" key="2">
    <citation type="submission" date="2014-09" db="EMBL/GenBank/DDBJ databases">
        <title>Criblamydia sequanensis harbors a mega-plasmid encoding arsenite resistance.</title>
        <authorList>
            <person name="Bertelli C."/>
            <person name="Goesmann A."/>
            <person name="Greub G."/>
        </authorList>
    </citation>
    <scope>NUCLEOTIDE SEQUENCE [LARGE SCALE GENOMIC DNA]</scope>
    <source>
        <strain evidence="13">CRIB-18</strain>
    </source>
</reference>
<proteinExistence type="inferred from homology"/>
<keyword evidence="13" id="KW-0687">Ribonucleoprotein</keyword>
<name>A0A090D326_9BACT</name>
<keyword evidence="2 8" id="KW-0963">Cytoplasm</keyword>
<comment type="subcellular location">
    <subcellularLocation>
        <location evidence="8">Cytoplasm</location>
    </subcellularLocation>
</comment>
<dbReference type="eggNOG" id="COG0621">
    <property type="taxonomic scope" value="Bacteria"/>
</dbReference>
<dbReference type="Pfam" id="PF00919">
    <property type="entry name" value="UPF0004"/>
    <property type="match status" value="1"/>
</dbReference>
<feature type="binding site" evidence="8">
    <location>
        <position position="115"/>
    </location>
    <ligand>
        <name>[4Fe-4S] cluster</name>
        <dbReference type="ChEBI" id="CHEBI:49883"/>
        <label>1</label>
    </ligand>
</feature>
<feature type="binding site" evidence="8">
    <location>
        <position position="191"/>
    </location>
    <ligand>
        <name>[4Fe-4S] cluster</name>
        <dbReference type="ChEBI" id="CHEBI:49883"/>
        <label>2</label>
        <note>4Fe-4S-S-AdoMet</note>
    </ligand>
</feature>
<feature type="domain" description="MTTase N-terminal" evidence="11">
    <location>
        <begin position="38"/>
        <end position="152"/>
    </location>
</feature>
<dbReference type="InterPro" id="IPR006638">
    <property type="entry name" value="Elp3/MiaA/NifB-like_rSAM"/>
</dbReference>
<dbReference type="HAMAP" id="MF_01865">
    <property type="entry name" value="MTTase_RimO"/>
    <property type="match status" value="1"/>
</dbReference>
<keyword evidence="3 8" id="KW-0808">Transferase</keyword>
<dbReference type="GO" id="GO:0005829">
    <property type="term" value="C:cytosol"/>
    <property type="evidence" value="ECO:0007669"/>
    <property type="project" value="TreeGrafter"/>
</dbReference>
<dbReference type="InterPro" id="IPR002792">
    <property type="entry name" value="TRAM_dom"/>
</dbReference>
<comment type="cofactor">
    <cofactor evidence="8">
        <name>[4Fe-4S] cluster</name>
        <dbReference type="ChEBI" id="CHEBI:49883"/>
    </cofactor>
    <text evidence="8">Binds 2 [4Fe-4S] clusters. One cluster is coordinated with 3 cysteines and an exchangeable S-adenosyl-L-methionine.</text>
</comment>
<evidence type="ECO:0000256" key="8">
    <source>
        <dbReference type="HAMAP-Rule" id="MF_01865"/>
    </source>
</evidence>
<evidence type="ECO:0000256" key="9">
    <source>
        <dbReference type="SAM" id="MobiDB-lite"/>
    </source>
</evidence>
<dbReference type="InterPro" id="IPR058240">
    <property type="entry name" value="rSAM_sf"/>
</dbReference>
<comment type="similarity">
    <text evidence="8">Belongs to the methylthiotransferase family. RimO subfamily.</text>
</comment>
<dbReference type="Gene3D" id="3.40.50.12160">
    <property type="entry name" value="Methylthiotransferase, N-terminal domain"/>
    <property type="match status" value="1"/>
</dbReference>
<dbReference type="NCBIfam" id="TIGR01125">
    <property type="entry name" value="30S ribosomal protein S12 methylthiotransferase RimO"/>
    <property type="match status" value="1"/>
</dbReference>
<evidence type="ECO:0000259" key="10">
    <source>
        <dbReference type="PROSITE" id="PS50926"/>
    </source>
</evidence>
<organism evidence="13 14">
    <name type="scientific">Candidatus Criblamydia sequanensis CRIB-18</name>
    <dbReference type="NCBI Taxonomy" id="1437425"/>
    <lineage>
        <taxon>Bacteria</taxon>
        <taxon>Pseudomonadati</taxon>
        <taxon>Chlamydiota</taxon>
        <taxon>Chlamydiia</taxon>
        <taxon>Parachlamydiales</taxon>
        <taxon>Candidatus Criblamydiaceae</taxon>
        <taxon>Candidatus Criblamydia</taxon>
    </lineage>
</organism>
<gene>
    <name evidence="8 13" type="primary">rimO</name>
    <name evidence="13" type="ORF">CSEC_2339</name>
</gene>
<feature type="compositionally biased region" description="Basic and acidic residues" evidence="9">
    <location>
        <begin position="1"/>
        <end position="22"/>
    </location>
</feature>
<dbReference type="InterPro" id="IPR020612">
    <property type="entry name" value="Methylthiotransferase_CS"/>
</dbReference>
<dbReference type="SFLD" id="SFLDF00274">
    <property type="entry name" value="ribosomal_protein_S12_methylth"/>
    <property type="match status" value="1"/>
</dbReference>
<comment type="caution">
    <text evidence="13">The sequence shown here is derived from an EMBL/GenBank/DDBJ whole genome shotgun (WGS) entry which is preliminary data.</text>
</comment>
<evidence type="ECO:0000313" key="14">
    <source>
        <dbReference type="Proteomes" id="UP000031552"/>
    </source>
</evidence>
<keyword evidence="5 8" id="KW-0479">Metal-binding</keyword>
<dbReference type="EMBL" id="CCEJ010000013">
    <property type="protein sequence ID" value="CDR35145.1"/>
    <property type="molecule type" value="Genomic_DNA"/>
</dbReference>
<dbReference type="PROSITE" id="PS51918">
    <property type="entry name" value="RADICAL_SAM"/>
    <property type="match status" value="1"/>
</dbReference>
<feature type="domain" description="Radical SAM core" evidence="12">
    <location>
        <begin position="173"/>
        <end position="405"/>
    </location>
</feature>
<dbReference type="PANTHER" id="PTHR43837:SF1">
    <property type="entry name" value="RIBOSOMAL PROTEIN US12 METHYLTHIOTRANSFERASE RIMO"/>
    <property type="match status" value="1"/>
</dbReference>
<evidence type="ECO:0000256" key="6">
    <source>
        <dbReference type="ARBA" id="ARBA00023004"/>
    </source>
</evidence>
<comment type="function">
    <text evidence="8">Catalyzes the methylthiolation of an aspartic acid residue of ribosomal protein uS12.</text>
</comment>
<evidence type="ECO:0000256" key="3">
    <source>
        <dbReference type="ARBA" id="ARBA00022679"/>
    </source>
</evidence>
<dbReference type="RefSeq" id="WP_079978064.1">
    <property type="nucleotide sequence ID" value="NZ_CCEJ010000013.1"/>
</dbReference>
<protein>
    <recommendedName>
        <fullName evidence="8">Ribosomal protein uS12 methylthiotransferase RimO</fullName>
        <shortName evidence="8">uS12 MTTase</shortName>
        <shortName evidence="8">uS12 methylthiotransferase</shortName>
        <ecNumber evidence="8">2.8.4.4</ecNumber>
    </recommendedName>
    <alternativeName>
        <fullName evidence="8">Ribosomal protein uS12 (aspartate-C(3))-methylthiotransferase</fullName>
    </alternativeName>
    <alternativeName>
        <fullName evidence="8">Ribosome maturation factor RimO</fullName>
    </alternativeName>
</protein>
<reference evidence="13" key="1">
    <citation type="submission" date="2013-12" db="EMBL/GenBank/DDBJ databases">
        <authorList>
            <person name="Linke B."/>
        </authorList>
    </citation>
    <scope>NUCLEOTIDE SEQUENCE [LARGE SCALE GENOMIC DNA]</scope>
    <source>
        <strain evidence="13">CRIB-18</strain>
    </source>
</reference>
<evidence type="ECO:0000256" key="7">
    <source>
        <dbReference type="ARBA" id="ARBA00023014"/>
    </source>
</evidence>
<dbReference type="SFLD" id="SFLDG01061">
    <property type="entry name" value="methylthiotransferase"/>
    <property type="match status" value="1"/>
</dbReference>
<dbReference type="PROSITE" id="PS50926">
    <property type="entry name" value="TRAM"/>
    <property type="match status" value="1"/>
</dbReference>
<dbReference type="CDD" id="cd01335">
    <property type="entry name" value="Radical_SAM"/>
    <property type="match status" value="1"/>
</dbReference>
<dbReference type="InterPro" id="IPR023404">
    <property type="entry name" value="rSAM_horseshoe"/>
</dbReference>
<keyword evidence="13" id="KW-0689">Ribosomal protein</keyword>
<dbReference type="OrthoDB" id="9805215at2"/>
<dbReference type="InterPro" id="IPR012340">
    <property type="entry name" value="NA-bd_OB-fold"/>
</dbReference>
<dbReference type="PROSITE" id="PS01278">
    <property type="entry name" value="MTTASE_RADICAL"/>
    <property type="match status" value="1"/>
</dbReference>
<feature type="region of interest" description="Disordered" evidence="9">
    <location>
        <begin position="1"/>
        <end position="29"/>
    </location>
</feature>
<dbReference type="InterPro" id="IPR005839">
    <property type="entry name" value="Methylthiotransferase"/>
</dbReference>
<dbReference type="NCBIfam" id="TIGR00089">
    <property type="entry name" value="MiaB/RimO family radical SAM methylthiotransferase"/>
    <property type="match status" value="1"/>
</dbReference>
<feature type="binding site" evidence="8">
    <location>
        <position position="187"/>
    </location>
    <ligand>
        <name>[4Fe-4S] cluster</name>
        <dbReference type="ChEBI" id="CHEBI:49883"/>
        <label>2</label>
        <note>4Fe-4S-S-AdoMet</note>
    </ligand>
</feature>
<dbReference type="Proteomes" id="UP000031552">
    <property type="component" value="Unassembled WGS sequence"/>
</dbReference>
<dbReference type="SMART" id="SM00729">
    <property type="entry name" value="Elp3"/>
    <property type="match status" value="1"/>
</dbReference>
<feature type="binding site" evidence="8">
    <location>
        <position position="83"/>
    </location>
    <ligand>
        <name>[4Fe-4S] cluster</name>
        <dbReference type="ChEBI" id="CHEBI:49883"/>
        <label>1</label>
    </ligand>
</feature>
<dbReference type="AlphaFoldDB" id="A0A090D326"/>
<comment type="catalytic activity">
    <reaction evidence="8">
        <text>L-aspartate(89)-[ribosomal protein uS12]-hydrogen + (sulfur carrier)-SH + AH2 + 2 S-adenosyl-L-methionine = 3-methylsulfanyl-L-aspartate(89)-[ribosomal protein uS12]-hydrogen + (sulfur carrier)-H + 5'-deoxyadenosine + L-methionine + A + S-adenosyl-L-homocysteine + 2 H(+)</text>
        <dbReference type="Rhea" id="RHEA:37087"/>
        <dbReference type="Rhea" id="RHEA-COMP:10460"/>
        <dbReference type="Rhea" id="RHEA-COMP:10461"/>
        <dbReference type="Rhea" id="RHEA-COMP:14737"/>
        <dbReference type="Rhea" id="RHEA-COMP:14739"/>
        <dbReference type="ChEBI" id="CHEBI:13193"/>
        <dbReference type="ChEBI" id="CHEBI:15378"/>
        <dbReference type="ChEBI" id="CHEBI:17319"/>
        <dbReference type="ChEBI" id="CHEBI:17499"/>
        <dbReference type="ChEBI" id="CHEBI:29917"/>
        <dbReference type="ChEBI" id="CHEBI:29961"/>
        <dbReference type="ChEBI" id="CHEBI:57844"/>
        <dbReference type="ChEBI" id="CHEBI:57856"/>
        <dbReference type="ChEBI" id="CHEBI:59789"/>
        <dbReference type="ChEBI" id="CHEBI:64428"/>
        <dbReference type="ChEBI" id="CHEBI:73599"/>
        <dbReference type="EC" id="2.8.4.4"/>
    </reaction>
</comment>
<feature type="domain" description="TRAM" evidence="10">
    <location>
        <begin position="408"/>
        <end position="478"/>
    </location>
</feature>
<keyword evidence="6 8" id="KW-0408">Iron</keyword>
<dbReference type="InterPro" id="IPR038135">
    <property type="entry name" value="Methylthiotransferase_N_sf"/>
</dbReference>
<dbReference type="GO" id="GO:0051539">
    <property type="term" value="F:4 iron, 4 sulfur cluster binding"/>
    <property type="evidence" value="ECO:0007669"/>
    <property type="project" value="UniProtKB-UniRule"/>
</dbReference>
<dbReference type="Gene3D" id="3.80.30.20">
    <property type="entry name" value="tm_1862 like domain"/>
    <property type="match status" value="1"/>
</dbReference>
<dbReference type="InterPro" id="IPR007197">
    <property type="entry name" value="rSAM"/>
</dbReference>
<evidence type="ECO:0000313" key="13">
    <source>
        <dbReference type="EMBL" id="CDR35145.1"/>
    </source>
</evidence>
<feature type="binding site" evidence="8">
    <location>
        <position position="47"/>
    </location>
    <ligand>
        <name>[4Fe-4S] cluster</name>
        <dbReference type="ChEBI" id="CHEBI:49883"/>
        <label>1</label>
    </ligand>
</feature>
<dbReference type="SFLD" id="SFLDS00029">
    <property type="entry name" value="Radical_SAM"/>
    <property type="match status" value="1"/>
</dbReference>
<dbReference type="GO" id="GO:0005840">
    <property type="term" value="C:ribosome"/>
    <property type="evidence" value="ECO:0007669"/>
    <property type="project" value="UniProtKB-KW"/>
</dbReference>
<dbReference type="PROSITE" id="PS51449">
    <property type="entry name" value="MTTASE_N"/>
    <property type="match status" value="1"/>
</dbReference>
<dbReference type="SFLD" id="SFLDG01082">
    <property type="entry name" value="B12-binding_domain_containing"/>
    <property type="match status" value="1"/>
</dbReference>
<evidence type="ECO:0000256" key="1">
    <source>
        <dbReference type="ARBA" id="ARBA00022485"/>
    </source>
</evidence>
<dbReference type="FunFam" id="3.80.30.20:FF:000001">
    <property type="entry name" value="tRNA-2-methylthio-N(6)-dimethylallyladenosine synthase 2"/>
    <property type="match status" value="1"/>
</dbReference>
<dbReference type="Pfam" id="PF18693">
    <property type="entry name" value="TRAM_2"/>
    <property type="match status" value="1"/>
</dbReference>
<evidence type="ECO:0000259" key="11">
    <source>
        <dbReference type="PROSITE" id="PS51449"/>
    </source>
</evidence>
<keyword evidence="4 8" id="KW-0949">S-adenosyl-L-methionine</keyword>
<dbReference type="Pfam" id="PF04055">
    <property type="entry name" value="Radical_SAM"/>
    <property type="match status" value="1"/>
</dbReference>
<dbReference type="EC" id="2.8.4.4" evidence="8"/>
<evidence type="ECO:0000256" key="5">
    <source>
        <dbReference type="ARBA" id="ARBA00022723"/>
    </source>
</evidence>
<sequence length="480" mass="54398">MLPVYKEKKNPEPEKPKNEKPKAVNTKGNKPNFYIRGNKVHFISLGCPRNLVDSEVMLGILLKAGYEPEENIKKSDYIVINTCGFLQASRDESLSTIDMALSTRKKSAKVIVTGCMVQRHSEEVKAAFPSVDYMLGSGDVEGILKAVESESQGEEITPLKSYLEAGEVPRQLSTPKHFAYLKIAEGCRKRCAYCVIPAIKGPLKSKSKEQILKEFRTLIKGGVEEVILIAQDLGDYGKDQGFKRSEGLLDLLKELLKEEGNFWIRLLYLYPDEITDELIELMKSEPRICPYLDMPIQHINNDMLKSMHRATSKEDIIRIITKLRKEIPEIAIRTSLIVGFPGETEEQFKELVAFVKEHPLENVGVFTFSREPGSYAYDLPNQIEEEVKEKRQKELTKILIKASEKQNKRLIGKKIEVFVEGYHPETDMLMVGRHQGQCPEIDGQVIINDGRKVTKFGKRYLVEIHDAQGFDVIGAVIKAV</sequence>
<keyword evidence="14" id="KW-1185">Reference proteome</keyword>
<evidence type="ECO:0000256" key="4">
    <source>
        <dbReference type="ARBA" id="ARBA00022691"/>
    </source>
</evidence>
<accession>A0A090D326</accession>
<keyword evidence="1 8" id="KW-0004">4Fe-4S</keyword>
<dbReference type="InterPro" id="IPR013848">
    <property type="entry name" value="Methylthiotransferase_N"/>
</dbReference>
<dbReference type="SUPFAM" id="SSF102114">
    <property type="entry name" value="Radical SAM enzymes"/>
    <property type="match status" value="1"/>
</dbReference>
<dbReference type="PANTHER" id="PTHR43837">
    <property type="entry name" value="RIBOSOMAL PROTEIN S12 METHYLTHIOTRANSFERASE RIMO"/>
    <property type="match status" value="1"/>
</dbReference>
<keyword evidence="7 8" id="KW-0411">Iron-sulfur</keyword>
<evidence type="ECO:0000259" key="12">
    <source>
        <dbReference type="PROSITE" id="PS51918"/>
    </source>
</evidence>
<dbReference type="Gene3D" id="2.40.50.140">
    <property type="entry name" value="Nucleic acid-binding proteins"/>
    <property type="match status" value="1"/>
</dbReference>
<dbReference type="GO" id="GO:0035599">
    <property type="term" value="F:aspartic acid methylthiotransferase activity"/>
    <property type="evidence" value="ECO:0007669"/>
    <property type="project" value="TreeGrafter"/>
</dbReference>
<dbReference type="GO" id="GO:0046872">
    <property type="term" value="F:metal ion binding"/>
    <property type="evidence" value="ECO:0007669"/>
    <property type="project" value="UniProtKB-KW"/>
</dbReference>
<dbReference type="STRING" id="1437425.CSEC_2339"/>